<dbReference type="AlphaFoldDB" id="A0A2P6P061"/>
<dbReference type="InterPro" id="IPR006046">
    <property type="entry name" value="Alpha_amylase"/>
</dbReference>
<dbReference type="Proteomes" id="UP000241769">
    <property type="component" value="Unassembled WGS sequence"/>
</dbReference>
<dbReference type="Pfam" id="PF00128">
    <property type="entry name" value="Alpha-amylase"/>
    <property type="match status" value="1"/>
</dbReference>
<dbReference type="SMART" id="SM00642">
    <property type="entry name" value="Aamy"/>
    <property type="match status" value="1"/>
</dbReference>
<gene>
    <name evidence="11" type="ORF">PROFUN_00833</name>
</gene>
<dbReference type="OrthoDB" id="550577at2759"/>
<dbReference type="InterPro" id="IPR017853">
    <property type="entry name" value="GH"/>
</dbReference>
<evidence type="ECO:0000256" key="2">
    <source>
        <dbReference type="ARBA" id="ARBA00001913"/>
    </source>
</evidence>
<evidence type="ECO:0000313" key="12">
    <source>
        <dbReference type="Proteomes" id="UP000241769"/>
    </source>
</evidence>
<reference evidence="11 12" key="1">
    <citation type="journal article" date="2018" name="Genome Biol. Evol.">
        <title>Multiple Roots of Fruiting Body Formation in Amoebozoa.</title>
        <authorList>
            <person name="Hillmann F."/>
            <person name="Forbes G."/>
            <person name="Novohradska S."/>
            <person name="Ferling I."/>
            <person name="Riege K."/>
            <person name="Groth M."/>
            <person name="Westermann M."/>
            <person name="Marz M."/>
            <person name="Spaller T."/>
            <person name="Winckler T."/>
            <person name="Schaap P."/>
            <person name="Glockner G."/>
        </authorList>
    </citation>
    <scope>NUCLEOTIDE SEQUENCE [LARGE SCALE GENOMIC DNA]</scope>
    <source>
        <strain evidence="11 12">Jena</strain>
    </source>
</reference>
<dbReference type="STRING" id="1890364.A0A2P6P061"/>
<dbReference type="GO" id="GO:0004556">
    <property type="term" value="F:alpha-amylase activity"/>
    <property type="evidence" value="ECO:0007669"/>
    <property type="project" value="UniProtKB-UniRule"/>
</dbReference>
<dbReference type="Gene3D" id="3.20.20.80">
    <property type="entry name" value="Glycosidases"/>
    <property type="match status" value="1"/>
</dbReference>
<evidence type="ECO:0000256" key="1">
    <source>
        <dbReference type="ARBA" id="ARBA00000548"/>
    </source>
</evidence>
<comment type="cofactor">
    <cofactor evidence="2">
        <name>Ca(2+)</name>
        <dbReference type="ChEBI" id="CHEBI:29108"/>
    </cofactor>
</comment>
<evidence type="ECO:0000256" key="5">
    <source>
        <dbReference type="ARBA" id="ARBA00022801"/>
    </source>
</evidence>
<evidence type="ECO:0000256" key="7">
    <source>
        <dbReference type="ARBA" id="ARBA00023295"/>
    </source>
</evidence>
<evidence type="ECO:0000256" key="9">
    <source>
        <dbReference type="RuleBase" id="RU361134"/>
    </source>
</evidence>
<feature type="domain" description="Glycosyl hydrolase family 13 catalytic" evidence="10">
    <location>
        <begin position="263"/>
        <end position="613"/>
    </location>
</feature>
<dbReference type="PANTHER" id="PTHR43447">
    <property type="entry name" value="ALPHA-AMYLASE"/>
    <property type="match status" value="1"/>
</dbReference>
<dbReference type="GO" id="GO:0043169">
    <property type="term" value="F:cation binding"/>
    <property type="evidence" value="ECO:0007669"/>
    <property type="project" value="InterPro"/>
</dbReference>
<sequence>MRITHKVFFIAIEPLRDRALWLGACVFGKLNDCENFIVVPAGLARAQHLLKYTDCHCASSSFVFIDNRYNPHLRFPNTQYLCLKADHGHYGFERAHEAGHDKVEHLISQRIHRMIYIFLLLLALSQAGKPPLGGCDTFRDNQCNGNNVETDPAMAERRWFTPPKDTTGRLVAVLHVEYDSNRETANVTVQATHKDPTVELKYKFNGQAQTIASAVFFSNESKSVDVLIRGSDGSQLKMETYDFIWTAAPIINCTGDYRNGQKGALVEFFGWPHADVAKECAFLAKAGYLGAKLFPAMEQLMASQPFNNDLNPWYFMYQPVSYRLHGRMGTREQLRDTIQTCRSLGVRVYADAVVNHMTGSGNDANHDHRSSNGCTKWGNKTTSADYNGAPGPSPFYTQGFSYTYNPDTDQPPSQEFPAAAYGPLDFHCERSLSSWNDPIALNAGWLTGLVDLNTERENVQERIADYLTELISIGFSGFRVDAAKHIKPDDLVAIFSKLKRNLGGSLPEDFFTWWEVLLGGEAQLLMCNEDSGYNYGKYLVKSLAAAGFSEKEIDQIKIWNSGYPKEPLADCGTVDKVRFVIQNDDHDQQMPGSSSRDMQDWGCVLVKGCTPEKHRAFEVRLFQDPNGATDNDDDYPIRTILSSFYWQNGSFGMPDGLSDCSLCGQTCEGCRSVRFSAAYDDASKGYDSEVYTRVHRDADIINAMRAWVKLPPQ</sequence>
<dbReference type="SUPFAM" id="SSF51445">
    <property type="entry name" value="(Trans)glycosidases"/>
    <property type="match status" value="1"/>
</dbReference>
<dbReference type="InParanoid" id="A0A2P6P061"/>
<organism evidence="11 12">
    <name type="scientific">Planoprotostelium fungivorum</name>
    <dbReference type="NCBI Taxonomy" id="1890364"/>
    <lineage>
        <taxon>Eukaryota</taxon>
        <taxon>Amoebozoa</taxon>
        <taxon>Evosea</taxon>
        <taxon>Variosea</taxon>
        <taxon>Cavosteliida</taxon>
        <taxon>Cavosteliaceae</taxon>
        <taxon>Planoprotostelium</taxon>
    </lineage>
</organism>
<keyword evidence="6 9" id="KW-0119">Carbohydrate metabolism</keyword>
<dbReference type="PRINTS" id="PR00110">
    <property type="entry name" value="ALPHAAMYLASE"/>
</dbReference>
<comment type="catalytic activity">
    <reaction evidence="1 9">
        <text>Endohydrolysis of (1-&gt;4)-alpha-D-glucosidic linkages in polysaccharides containing three or more (1-&gt;4)-alpha-linked D-glucose units.</text>
        <dbReference type="EC" id="3.2.1.1"/>
    </reaction>
</comment>
<name>A0A2P6P061_9EUKA</name>
<keyword evidence="7 9" id="KW-0326">Glycosidase</keyword>
<evidence type="ECO:0000259" key="10">
    <source>
        <dbReference type="SMART" id="SM00642"/>
    </source>
</evidence>
<proteinExistence type="inferred from homology"/>
<dbReference type="EC" id="3.2.1.1" evidence="4 9"/>
<dbReference type="EMBL" id="MDYQ01000002">
    <property type="protein sequence ID" value="PRP89569.1"/>
    <property type="molecule type" value="Genomic_DNA"/>
</dbReference>
<evidence type="ECO:0000313" key="11">
    <source>
        <dbReference type="EMBL" id="PRP89569.1"/>
    </source>
</evidence>
<protein>
    <recommendedName>
        <fullName evidence="4 9">Alpha-amylase</fullName>
        <ecNumber evidence="4 9">3.2.1.1</ecNumber>
    </recommendedName>
</protein>
<dbReference type="InterPro" id="IPR006047">
    <property type="entry name" value="GH13_cat_dom"/>
</dbReference>
<dbReference type="GO" id="GO:0005975">
    <property type="term" value="P:carbohydrate metabolic process"/>
    <property type="evidence" value="ECO:0007669"/>
    <property type="project" value="InterPro"/>
</dbReference>
<keyword evidence="5 9" id="KW-0378">Hydrolase</keyword>
<comment type="caution">
    <text evidence="11">The sequence shown here is derived from an EMBL/GenBank/DDBJ whole genome shotgun (WGS) entry which is preliminary data.</text>
</comment>
<keyword evidence="12" id="KW-1185">Reference proteome</keyword>
<evidence type="ECO:0000256" key="3">
    <source>
        <dbReference type="ARBA" id="ARBA00008061"/>
    </source>
</evidence>
<comment type="similarity">
    <text evidence="3 8">Belongs to the glycosyl hydrolase 13 family.</text>
</comment>
<evidence type="ECO:0000256" key="6">
    <source>
        <dbReference type="ARBA" id="ARBA00023277"/>
    </source>
</evidence>
<evidence type="ECO:0000256" key="8">
    <source>
        <dbReference type="RuleBase" id="RU003615"/>
    </source>
</evidence>
<accession>A0A2P6P061</accession>
<evidence type="ECO:0000256" key="4">
    <source>
        <dbReference type="ARBA" id="ARBA00012595"/>
    </source>
</evidence>